<sequence>MESTLDTGAPPARTAALDAARLSAWLEHALPATPGPLGRVELLAGGRSNLTYRLSWGERDLVLRRPPLGHVLPTAHDMGREYRVLAALAPTPVPVPRPFGLCEDTSVIGAPFYVMELAVGGTYRSDADLAPLDAGAAALTTHALVDTLAELHAVDPRAVGLDGFGRPEGFMERQVRRWRKQWDASRTREVAGADELNDLLAARLPRSSRAALVHGDYKLDNLLFAPGDPGRVAAVLDWEMSALGDPLSDLGMLCMYWDGFAGIARAPVPSPGVLPGWPDRAAVVERYARHGRVPLDDLDWYVAFAFYKIAAILEGIHCRTVQGLTLGEESADLAPAVALLVDRGHAALRALG</sequence>
<comment type="caution">
    <text evidence="2">The sequence shown here is derived from an EMBL/GenBank/DDBJ whole genome shotgun (WGS) entry which is preliminary data.</text>
</comment>
<evidence type="ECO:0000313" key="3">
    <source>
        <dbReference type="Proteomes" id="UP001500897"/>
    </source>
</evidence>
<dbReference type="SUPFAM" id="SSF56112">
    <property type="entry name" value="Protein kinase-like (PK-like)"/>
    <property type="match status" value="1"/>
</dbReference>
<protein>
    <submittedName>
        <fullName evidence="2">Phosphotransferase family protein</fullName>
    </submittedName>
</protein>
<organism evidence="2 3">
    <name type="scientific">Kitasatospora saccharophila</name>
    <dbReference type="NCBI Taxonomy" id="407973"/>
    <lineage>
        <taxon>Bacteria</taxon>
        <taxon>Bacillati</taxon>
        <taxon>Actinomycetota</taxon>
        <taxon>Actinomycetes</taxon>
        <taxon>Kitasatosporales</taxon>
        <taxon>Streptomycetaceae</taxon>
        <taxon>Kitasatospora</taxon>
    </lineage>
</organism>
<reference evidence="2 3" key="1">
    <citation type="journal article" date="2019" name="Int. J. Syst. Evol. Microbiol.">
        <title>The Global Catalogue of Microorganisms (GCM) 10K type strain sequencing project: providing services to taxonomists for standard genome sequencing and annotation.</title>
        <authorList>
            <consortium name="The Broad Institute Genomics Platform"/>
            <consortium name="The Broad Institute Genome Sequencing Center for Infectious Disease"/>
            <person name="Wu L."/>
            <person name="Ma J."/>
        </authorList>
    </citation>
    <scope>NUCLEOTIDE SEQUENCE [LARGE SCALE GENOMIC DNA]</scope>
    <source>
        <strain evidence="2 3">JCM 14559</strain>
    </source>
</reference>
<dbReference type="Proteomes" id="UP001500897">
    <property type="component" value="Unassembled WGS sequence"/>
</dbReference>
<dbReference type="InterPro" id="IPR011009">
    <property type="entry name" value="Kinase-like_dom_sf"/>
</dbReference>
<dbReference type="CDD" id="cd05154">
    <property type="entry name" value="ACAD10_11_N-like"/>
    <property type="match status" value="1"/>
</dbReference>
<feature type="domain" description="Aminoglycoside phosphotransferase" evidence="1">
    <location>
        <begin position="40"/>
        <end position="259"/>
    </location>
</feature>
<dbReference type="InterPro" id="IPR052898">
    <property type="entry name" value="ACAD10-like"/>
</dbReference>
<gene>
    <name evidence="2" type="ORF">GCM10009759_61870</name>
</gene>
<evidence type="ECO:0000259" key="1">
    <source>
        <dbReference type="Pfam" id="PF01636"/>
    </source>
</evidence>
<accession>A0ABN2XRL0</accession>
<dbReference type="InterPro" id="IPR002575">
    <property type="entry name" value="Aminoglycoside_PTrfase"/>
</dbReference>
<dbReference type="PANTHER" id="PTHR47829">
    <property type="entry name" value="HYDROLASE, PUTATIVE (AFU_ORTHOLOGUE AFUA_1G12880)-RELATED"/>
    <property type="match status" value="1"/>
</dbReference>
<name>A0ABN2XRL0_9ACTN</name>
<dbReference type="Gene3D" id="3.90.1200.10">
    <property type="match status" value="1"/>
</dbReference>
<proteinExistence type="predicted"/>
<dbReference type="RefSeq" id="WP_344556915.1">
    <property type="nucleotide sequence ID" value="NZ_BAAANS010000054.1"/>
</dbReference>
<dbReference type="InterPro" id="IPR041726">
    <property type="entry name" value="ACAD10_11_N"/>
</dbReference>
<evidence type="ECO:0000313" key="2">
    <source>
        <dbReference type="EMBL" id="GAA2116349.1"/>
    </source>
</evidence>
<dbReference type="EMBL" id="BAAANS010000054">
    <property type="protein sequence ID" value="GAA2116349.1"/>
    <property type="molecule type" value="Genomic_DNA"/>
</dbReference>
<dbReference type="Pfam" id="PF01636">
    <property type="entry name" value="APH"/>
    <property type="match status" value="1"/>
</dbReference>
<dbReference type="PANTHER" id="PTHR47829:SF1">
    <property type="entry name" value="HAD FAMILY PHOSPHATASE"/>
    <property type="match status" value="1"/>
</dbReference>
<keyword evidence="3" id="KW-1185">Reference proteome</keyword>
<dbReference type="Gene3D" id="3.30.200.20">
    <property type="entry name" value="Phosphorylase Kinase, domain 1"/>
    <property type="match status" value="1"/>
</dbReference>